<dbReference type="Gene3D" id="3.40.630.30">
    <property type="match status" value="1"/>
</dbReference>
<feature type="domain" description="N-acetyltransferase" evidence="1">
    <location>
        <begin position="189"/>
        <end position="318"/>
    </location>
</feature>
<comment type="caution">
    <text evidence="2">The sequence shown here is derived from an EMBL/GenBank/DDBJ whole genome shotgun (WGS) entry which is preliminary data.</text>
</comment>
<dbReference type="Pfam" id="PF00583">
    <property type="entry name" value="Acetyltransf_1"/>
    <property type="match status" value="1"/>
</dbReference>
<protein>
    <submittedName>
        <fullName evidence="2">GNAT family N-acetyltransferase</fullName>
    </submittedName>
</protein>
<evidence type="ECO:0000313" key="2">
    <source>
        <dbReference type="EMBL" id="MFC6705277.1"/>
    </source>
</evidence>
<reference evidence="3" key="1">
    <citation type="journal article" date="2019" name="Int. J. Syst. Evol. Microbiol.">
        <title>The Global Catalogue of Microorganisms (GCM) 10K type strain sequencing project: providing services to taxonomists for standard genome sequencing and annotation.</title>
        <authorList>
            <consortium name="The Broad Institute Genomics Platform"/>
            <consortium name="The Broad Institute Genome Sequencing Center for Infectious Disease"/>
            <person name="Wu L."/>
            <person name="Ma J."/>
        </authorList>
    </citation>
    <scope>NUCLEOTIDE SEQUENCE [LARGE SCALE GENOMIC DNA]</scope>
    <source>
        <strain evidence="3">CCUG 58127</strain>
    </source>
</reference>
<evidence type="ECO:0000313" key="3">
    <source>
        <dbReference type="Proteomes" id="UP001596298"/>
    </source>
</evidence>
<dbReference type="SUPFAM" id="SSF55729">
    <property type="entry name" value="Acyl-CoA N-acyltransferases (Nat)"/>
    <property type="match status" value="1"/>
</dbReference>
<dbReference type="InterPro" id="IPR016181">
    <property type="entry name" value="Acyl_CoA_acyltransferase"/>
</dbReference>
<dbReference type="PROSITE" id="PS51186">
    <property type="entry name" value="GNAT"/>
    <property type="match status" value="1"/>
</dbReference>
<dbReference type="Proteomes" id="UP001596298">
    <property type="component" value="Unassembled WGS sequence"/>
</dbReference>
<dbReference type="InterPro" id="IPR000182">
    <property type="entry name" value="GNAT_dom"/>
</dbReference>
<accession>A0ABW2AEG0</accession>
<proteinExistence type="predicted"/>
<dbReference type="RefSeq" id="WP_382400266.1">
    <property type="nucleotide sequence ID" value="NZ_JBHSWH010000001.1"/>
</dbReference>
<evidence type="ECO:0000259" key="1">
    <source>
        <dbReference type="PROSITE" id="PS51186"/>
    </source>
</evidence>
<sequence length="318" mass="34535">MAIPTTLHFYSPTTDVEAIDLLASSPTPFDSPTQRRLRTELHLLDAFGTGRRRPEWVWAVRDDTDRQLGVLAALGADQPSDQAYVLDIFGLPDDPQVALSLTARATSAVLAAGAEEACIYAPPGTTYDAPALRLLADALTGAGWRLFVERRHYEFEPPAGLGDGPTTELSFTGVTDPGDPALAACHREVMRETLDAHDADRITRLGFEAACEQSLADLLEADPVECIHLARNASGAVVGMVSGRVLPTGRAFVLFVGTTLEHRGHGYGRQLLAWQTRRLLAERATVLIADTDNANLPMARAFAEVGWPQTETRIDLRR</sequence>
<organism evidence="2 3">
    <name type="scientific">Flexivirga alba</name>
    <dbReference type="NCBI Taxonomy" id="702742"/>
    <lineage>
        <taxon>Bacteria</taxon>
        <taxon>Bacillati</taxon>
        <taxon>Actinomycetota</taxon>
        <taxon>Actinomycetes</taxon>
        <taxon>Micrococcales</taxon>
        <taxon>Dermacoccaceae</taxon>
        <taxon>Flexivirga</taxon>
    </lineage>
</organism>
<name>A0ABW2AEG0_9MICO</name>
<dbReference type="CDD" id="cd04301">
    <property type="entry name" value="NAT_SF"/>
    <property type="match status" value="1"/>
</dbReference>
<gene>
    <name evidence="2" type="ORF">ACFQDH_08355</name>
</gene>
<dbReference type="EMBL" id="JBHSWH010000001">
    <property type="protein sequence ID" value="MFC6705277.1"/>
    <property type="molecule type" value="Genomic_DNA"/>
</dbReference>
<keyword evidence="3" id="KW-1185">Reference proteome</keyword>